<accession>A0ABC8VET8</accession>
<dbReference type="PANTHER" id="PTHR33207">
    <property type="entry name" value="F-BOX DOMAIN CONTAINING PROTEIN-RELATED"/>
    <property type="match status" value="1"/>
</dbReference>
<dbReference type="Pfam" id="PF23635">
    <property type="entry name" value="Beta-prop_AT5G49610-like"/>
    <property type="match status" value="1"/>
</dbReference>
<evidence type="ECO:0000259" key="1">
    <source>
        <dbReference type="Pfam" id="PF12937"/>
    </source>
</evidence>
<dbReference type="Proteomes" id="UP001497457">
    <property type="component" value="Chromosome 1b"/>
</dbReference>
<dbReference type="InterPro" id="IPR056594">
    <property type="entry name" value="AT5G49610-like_b-prop"/>
</dbReference>
<dbReference type="AlphaFoldDB" id="A0ABC8VET8"/>
<evidence type="ECO:0008006" key="5">
    <source>
        <dbReference type="Google" id="ProtNLM"/>
    </source>
</evidence>
<proteinExistence type="predicted"/>
<dbReference type="Gene3D" id="1.20.1280.50">
    <property type="match status" value="1"/>
</dbReference>
<dbReference type="InterPro" id="IPR036047">
    <property type="entry name" value="F-box-like_dom_sf"/>
</dbReference>
<reference evidence="3 4" key="2">
    <citation type="submission" date="2024-10" db="EMBL/GenBank/DDBJ databases">
        <authorList>
            <person name="Ryan C."/>
        </authorList>
    </citation>
    <scope>NUCLEOTIDE SEQUENCE [LARGE SCALE GENOMIC DNA]</scope>
</reference>
<protein>
    <recommendedName>
        <fullName evidence="5">F-box domain-containing protein</fullName>
    </recommendedName>
</protein>
<sequence length="390" mass="43017">MDAKMQQQSSPSPPATAISEVLDNDNLLEQILIRLIFPTGLVRAALVCRRWLHVASEPAFLRRFINLHPPRLLGFYAQHGLLAVPKFVQMPDTPPELAAAVRSSALYDTRVSGRFVMVKSISSCLDGRLLVSRLYGYDHIHAVLSPLHPGRDAIVLPRPPQSTNAMDGGATCILHRCLPDGCVVTCAARWCCNISPRADCGLCPHSSHGRRQDLLCFLRKHRGCYVLGILGSGAHRAPRCAGPGLLLEYYNSKLHDTMIVPVVDDRSIARFCLMYVKDLQIHIWVYHLNGGEWVLDDTICLRKICANSGVAISDFHDGLTTTGAMVHAIGQGAKFVFVQVGHDVLYVHIESRVVKKVYSLVPGDGNLTKLTPFMMIDSPVFPVNQKEVST</sequence>
<dbReference type="SUPFAM" id="SSF81383">
    <property type="entry name" value="F-box domain"/>
    <property type="match status" value="1"/>
</dbReference>
<dbReference type="EMBL" id="OZ075111">
    <property type="protein sequence ID" value="CAL4888347.1"/>
    <property type="molecule type" value="Genomic_DNA"/>
</dbReference>
<gene>
    <name evidence="3" type="ORF">URODEC1_LOCUS2185</name>
</gene>
<evidence type="ECO:0000313" key="3">
    <source>
        <dbReference type="EMBL" id="CAL4888347.1"/>
    </source>
</evidence>
<evidence type="ECO:0000313" key="4">
    <source>
        <dbReference type="Proteomes" id="UP001497457"/>
    </source>
</evidence>
<keyword evidence="4" id="KW-1185">Reference proteome</keyword>
<name>A0ABC8VET8_9POAL</name>
<dbReference type="InterPro" id="IPR001810">
    <property type="entry name" value="F-box_dom"/>
</dbReference>
<feature type="domain" description="F-box protein AT5G49610-like beta-propeller" evidence="2">
    <location>
        <begin position="269"/>
        <end position="381"/>
    </location>
</feature>
<evidence type="ECO:0000259" key="2">
    <source>
        <dbReference type="Pfam" id="PF23635"/>
    </source>
</evidence>
<feature type="domain" description="F-box" evidence="1">
    <location>
        <begin position="27"/>
        <end position="63"/>
    </location>
</feature>
<dbReference type="Pfam" id="PF12937">
    <property type="entry name" value="F-box-like"/>
    <property type="match status" value="1"/>
</dbReference>
<organism evidence="3 4">
    <name type="scientific">Urochloa decumbens</name>
    <dbReference type="NCBI Taxonomy" id="240449"/>
    <lineage>
        <taxon>Eukaryota</taxon>
        <taxon>Viridiplantae</taxon>
        <taxon>Streptophyta</taxon>
        <taxon>Embryophyta</taxon>
        <taxon>Tracheophyta</taxon>
        <taxon>Spermatophyta</taxon>
        <taxon>Magnoliopsida</taxon>
        <taxon>Liliopsida</taxon>
        <taxon>Poales</taxon>
        <taxon>Poaceae</taxon>
        <taxon>PACMAD clade</taxon>
        <taxon>Panicoideae</taxon>
        <taxon>Panicodae</taxon>
        <taxon>Paniceae</taxon>
        <taxon>Melinidinae</taxon>
        <taxon>Urochloa</taxon>
    </lineage>
</organism>
<reference evidence="4" key="1">
    <citation type="submission" date="2024-06" db="EMBL/GenBank/DDBJ databases">
        <authorList>
            <person name="Ryan C."/>
        </authorList>
    </citation>
    <scope>NUCLEOTIDE SEQUENCE [LARGE SCALE GENOMIC DNA]</scope>
</reference>